<feature type="DNA-binding region" description="HMG box" evidence="3">
    <location>
        <begin position="672"/>
        <end position="750"/>
    </location>
</feature>
<feature type="compositionally biased region" description="Basic and acidic residues" evidence="4">
    <location>
        <begin position="1063"/>
        <end position="1077"/>
    </location>
</feature>
<dbReference type="AlphaFoldDB" id="W3VFX7"/>
<dbReference type="HOGENOM" id="CLU_286688_0_0_1"/>
<dbReference type="SUPFAM" id="SSF47095">
    <property type="entry name" value="HMG-box"/>
    <property type="match status" value="1"/>
</dbReference>
<feature type="region of interest" description="Disordered" evidence="4">
    <location>
        <begin position="362"/>
        <end position="393"/>
    </location>
</feature>
<evidence type="ECO:0000256" key="4">
    <source>
        <dbReference type="SAM" id="MobiDB-lite"/>
    </source>
</evidence>
<dbReference type="GO" id="GO:0005634">
    <property type="term" value="C:nucleus"/>
    <property type="evidence" value="ECO:0007669"/>
    <property type="project" value="UniProtKB-UniRule"/>
</dbReference>
<feature type="region of interest" description="Disordered" evidence="4">
    <location>
        <begin position="1040"/>
        <end position="1077"/>
    </location>
</feature>
<keyword evidence="1 3" id="KW-0238">DNA-binding</keyword>
<feature type="compositionally biased region" description="Polar residues" evidence="4">
    <location>
        <begin position="789"/>
        <end position="800"/>
    </location>
</feature>
<dbReference type="Proteomes" id="UP000019462">
    <property type="component" value="Unassembled WGS sequence"/>
</dbReference>
<feature type="compositionally biased region" description="Low complexity" evidence="4">
    <location>
        <begin position="536"/>
        <end position="550"/>
    </location>
</feature>
<accession>W3VFX7</accession>
<feature type="compositionally biased region" description="Polar residues" evidence="4">
    <location>
        <begin position="875"/>
        <end position="886"/>
    </location>
</feature>
<dbReference type="Pfam" id="PF00505">
    <property type="entry name" value="HMG_box"/>
    <property type="match status" value="1"/>
</dbReference>
<reference evidence="6 7" key="1">
    <citation type="journal article" date="2014" name="Genome Announc.">
        <title>Genome sequence of the basidiomycetous fungus Pseudozyma aphidis DSM70725, an efficient producer of biosurfactant mannosylerythritol lipids.</title>
        <authorList>
            <person name="Lorenz S."/>
            <person name="Guenther M."/>
            <person name="Grumaz C."/>
            <person name="Rupp S."/>
            <person name="Zibek S."/>
            <person name="Sohn K."/>
        </authorList>
    </citation>
    <scope>NUCLEOTIDE SEQUENCE [LARGE SCALE GENOMIC DNA]</scope>
    <source>
        <strain evidence="7">ATCC 32657 / CBS 517.83 / DSM 70725 / JCM 10318 / NBRC 10182 / NRRL Y-7954 / St-0401</strain>
    </source>
</reference>
<feature type="compositionally biased region" description="Basic and acidic residues" evidence="4">
    <location>
        <begin position="815"/>
        <end position="828"/>
    </location>
</feature>
<evidence type="ECO:0000313" key="7">
    <source>
        <dbReference type="Proteomes" id="UP000019462"/>
    </source>
</evidence>
<feature type="compositionally biased region" description="Basic residues" evidence="4">
    <location>
        <begin position="640"/>
        <end position="650"/>
    </location>
</feature>
<dbReference type="GO" id="GO:0000978">
    <property type="term" value="F:RNA polymerase II cis-regulatory region sequence-specific DNA binding"/>
    <property type="evidence" value="ECO:0007669"/>
    <property type="project" value="TreeGrafter"/>
</dbReference>
<dbReference type="InterPro" id="IPR050140">
    <property type="entry name" value="SRY-related_HMG-box_TF-like"/>
</dbReference>
<evidence type="ECO:0000313" key="6">
    <source>
        <dbReference type="EMBL" id="ETS60410.1"/>
    </source>
</evidence>
<dbReference type="PANTHER" id="PTHR10270:SF161">
    <property type="entry name" value="SEX-DETERMINING REGION Y PROTEIN"/>
    <property type="match status" value="1"/>
</dbReference>
<keyword evidence="2" id="KW-0804">Transcription</keyword>
<dbReference type="SMART" id="SM00398">
    <property type="entry name" value="HMG"/>
    <property type="match status" value="1"/>
</dbReference>
<dbReference type="CDD" id="cd01389">
    <property type="entry name" value="HMG-box_ROX1-like"/>
    <property type="match status" value="1"/>
</dbReference>
<dbReference type="PROSITE" id="PS50118">
    <property type="entry name" value="HMG_BOX_2"/>
    <property type="match status" value="1"/>
</dbReference>
<feature type="region of interest" description="Disordered" evidence="4">
    <location>
        <begin position="571"/>
        <end position="652"/>
    </location>
</feature>
<feature type="compositionally biased region" description="Basic residues" evidence="4">
    <location>
        <begin position="590"/>
        <end position="608"/>
    </location>
</feature>
<dbReference type="PANTHER" id="PTHR10270">
    <property type="entry name" value="SOX TRANSCRIPTION FACTOR"/>
    <property type="match status" value="1"/>
</dbReference>
<evidence type="ECO:0000256" key="3">
    <source>
        <dbReference type="PROSITE-ProRule" id="PRU00267"/>
    </source>
</evidence>
<feature type="compositionally biased region" description="Low complexity" evidence="4">
    <location>
        <begin position="629"/>
        <end position="639"/>
    </location>
</feature>
<dbReference type="OrthoDB" id="6247875at2759"/>
<dbReference type="GO" id="GO:0030154">
    <property type="term" value="P:cell differentiation"/>
    <property type="evidence" value="ECO:0007669"/>
    <property type="project" value="TreeGrafter"/>
</dbReference>
<sequence length="1077" mass="115556">MQALAATRCGAVSCAISRFLSAAFCILHLGKDVDRSRMDAASELAWEASLVRLNCLFNAHRSEQTGISCEFYSGFAAFTGPMCSRQVRSDAELSQRHCRGTPVWKHSLPPPGTAAVSSSPAQSRLDRFGRTRLNANPVSGKDTPAVDPDFRADLRNFTASAAAAALNPSFGSSALRVVVPMCCSRTMIPQAPWRGSSLRRDWAWGRIYEIDLSFHYSTRPALPASLVGPALRPCTGHRFDQNCFVAAQAVFGSDAWSRHSEAFLHPTSSQHLSFVVCFPHQPRTAKLDGIIHPRVPPPIISSMSVQLERFESRKLSCLNPRRASHEVPGAYDPGSKTFRSTGRIAGPFSLLQPNFPSFRTTTHRSNPTFRASHHSSRPPCLRTSSPPTPLRQPQLGLARRSFALTDCSVLATAALPISPAHAFAAIVPPGSKNGSLESYRSFAQAFESLAGLPKSGVSLLTGMAQSGYGLGPGPSRSGQYYDDALSHGRHSYDELASAGMPSGGSGRPTAVYIDGSPLLAASSSSYDHTGALRNNTHTQSSLSLHTSSLHDSLSPNHYNTFLPHEHAGYAQHEQPSPYLGKSSLHDNHHAHAYPHHHQHQPHHPLHGRHISEPHMSMPMPGEPHGGHSAGMHFGFAAHGAHGHPSQHAHHAYGSLDAERKPLAHAPAPEPHTPRPPNAWILYRSQKFRELQKKRDAHSQAGSSEKPKSQAEISRIISRMWQNETDPVKQRFEALADEKKLAHQRMYPTYRYRPKKKAKTTKANAAGSSQQQQVTDKAASESGDIKKEPGSSSLSAYQGRSGSDKKASSNFSHSPDPLDTRRSSADWKRSMAYAGESSMHQAPEGGEAGPRRGAYGSGKERGDLQANMHYGRSVSGAASGSEGTSMPSYMGARMHPYGDRQGLMRHESSRSSDVFGESQSSTATYAGSPWPDSECVGASSTSSYLDGLRGGAGTYAGMAGPRVGTSSSLVAPSASGSASLMSLSPIQRPSIPSQHLSHAMDGLNSDLSLAGLTCPSGGTGYSGADPGFRASPLVNDTARFGPTFGDARSEVPSGLSAPGANPRNLHESLDPHSRLQND</sequence>
<dbReference type="Gene3D" id="1.10.30.10">
    <property type="entry name" value="High mobility group box domain"/>
    <property type="match status" value="1"/>
</dbReference>
<dbReference type="InterPro" id="IPR036910">
    <property type="entry name" value="HMG_box_dom_sf"/>
</dbReference>
<feature type="compositionally biased region" description="Basic and acidic residues" evidence="4">
    <location>
        <begin position="895"/>
        <end position="909"/>
    </location>
</feature>
<organism evidence="6 7">
    <name type="scientific">Moesziomyces aphidis</name>
    <name type="common">Pseudozyma aphidis</name>
    <dbReference type="NCBI Taxonomy" id="84754"/>
    <lineage>
        <taxon>Eukaryota</taxon>
        <taxon>Fungi</taxon>
        <taxon>Dikarya</taxon>
        <taxon>Basidiomycota</taxon>
        <taxon>Ustilaginomycotina</taxon>
        <taxon>Ustilaginomycetes</taxon>
        <taxon>Ustilaginales</taxon>
        <taxon>Ustilaginaceae</taxon>
        <taxon>Moesziomyces</taxon>
    </lineage>
</organism>
<dbReference type="GO" id="GO:0001228">
    <property type="term" value="F:DNA-binding transcription activator activity, RNA polymerase II-specific"/>
    <property type="evidence" value="ECO:0007669"/>
    <property type="project" value="TreeGrafter"/>
</dbReference>
<proteinExistence type="predicted"/>
<feature type="region of interest" description="Disordered" evidence="4">
    <location>
        <begin position="530"/>
        <end position="550"/>
    </location>
</feature>
<evidence type="ECO:0000256" key="1">
    <source>
        <dbReference type="ARBA" id="ARBA00023125"/>
    </source>
</evidence>
<feature type="region of interest" description="Disordered" evidence="4">
    <location>
        <begin position="744"/>
        <end position="942"/>
    </location>
</feature>
<comment type="caution">
    <text evidence="6">The sequence shown here is derived from an EMBL/GenBank/DDBJ whole genome shotgun (WGS) entry which is preliminary data.</text>
</comment>
<evidence type="ECO:0000259" key="5">
    <source>
        <dbReference type="PROSITE" id="PS50118"/>
    </source>
</evidence>
<keyword evidence="3" id="KW-0539">Nucleus</keyword>
<feature type="compositionally biased region" description="Polar residues" evidence="4">
    <location>
        <begin position="765"/>
        <end position="774"/>
    </location>
</feature>
<feature type="region of interest" description="Disordered" evidence="4">
    <location>
        <begin position="689"/>
        <end position="711"/>
    </location>
</feature>
<evidence type="ECO:0000256" key="2">
    <source>
        <dbReference type="ARBA" id="ARBA00023163"/>
    </source>
</evidence>
<dbReference type="EMBL" id="AWNI01000037">
    <property type="protein sequence ID" value="ETS60410.1"/>
    <property type="molecule type" value="Genomic_DNA"/>
</dbReference>
<name>W3VFX7_MOEAP</name>
<feature type="domain" description="HMG box" evidence="5">
    <location>
        <begin position="672"/>
        <end position="750"/>
    </location>
</feature>
<keyword evidence="7" id="KW-1185">Reference proteome</keyword>
<protein>
    <submittedName>
        <fullName evidence="6">Hmg-box transcription factor rop1-2</fullName>
    </submittedName>
</protein>
<dbReference type="InterPro" id="IPR009071">
    <property type="entry name" value="HMG_box_dom"/>
</dbReference>
<gene>
    <name evidence="6" type="ORF">PaG_05617</name>
</gene>